<evidence type="ECO:0000256" key="1">
    <source>
        <dbReference type="SAM" id="MobiDB-lite"/>
    </source>
</evidence>
<proteinExistence type="predicted"/>
<feature type="domain" description="Hypersensitivity response secretion-like HrpJ" evidence="2">
    <location>
        <begin position="8"/>
        <end position="166"/>
    </location>
</feature>
<dbReference type="RefSeq" id="WP_313876396.1">
    <property type="nucleotide sequence ID" value="NZ_JAVBIK010000003.1"/>
</dbReference>
<dbReference type="Pfam" id="PF07201">
    <property type="entry name" value="HrpJ"/>
    <property type="match status" value="1"/>
</dbReference>
<dbReference type="Proteomes" id="UP001321700">
    <property type="component" value="Unassembled WGS sequence"/>
</dbReference>
<reference evidence="3 4" key="1">
    <citation type="submission" date="2023-08" db="EMBL/GenBank/DDBJ databases">
        <title>Rhodoferax potami sp. nov. and Rhodoferax mekongensis sp. nov., isolated from the Mekong River in Thailand.</title>
        <authorList>
            <person name="Kitikhun S."/>
            <person name="Charoenyingcharoen P."/>
            <person name="Siriarchawattana P."/>
            <person name="Likhitrattanapisal S."/>
            <person name="Nilsakha T."/>
            <person name="Chanpet A."/>
            <person name="Rattanawaree P."/>
            <person name="Ingsriswang S."/>
        </authorList>
    </citation>
    <scope>NUCLEOTIDE SEQUENCE [LARGE SCALE GENOMIC DNA]</scope>
    <source>
        <strain evidence="3 4">TBRC 17660</strain>
    </source>
</reference>
<name>A0ABU3KTH5_9BURK</name>
<organism evidence="3 4">
    <name type="scientific">Rhodoferax potami</name>
    <dbReference type="NCBI Taxonomy" id="3068338"/>
    <lineage>
        <taxon>Bacteria</taxon>
        <taxon>Pseudomonadati</taxon>
        <taxon>Pseudomonadota</taxon>
        <taxon>Betaproteobacteria</taxon>
        <taxon>Burkholderiales</taxon>
        <taxon>Comamonadaceae</taxon>
        <taxon>Rhodoferax</taxon>
    </lineage>
</organism>
<evidence type="ECO:0000313" key="4">
    <source>
        <dbReference type="Proteomes" id="UP001321700"/>
    </source>
</evidence>
<evidence type="ECO:0000259" key="2">
    <source>
        <dbReference type="Pfam" id="PF07201"/>
    </source>
</evidence>
<dbReference type="EMBL" id="JAVBIK010000003">
    <property type="protein sequence ID" value="MDT7520732.1"/>
    <property type="molecule type" value="Genomic_DNA"/>
</dbReference>
<sequence>MAQFFSEARRQERSLQERALLPYESPALRRVEQIEAMLEVLWHDPQHKKNDARRLAAQLLESARHPGSLQLALKSINGSTEQFLLLSHALAQGEEQGESNPALEVLRDRIDVLWARNGVRIRADVNIAPALADADDRGAKDRKAYHDAVLDGGTVSRTLSLLLERYGDNIEAAVERLRRALGADMGAARPSLPTERLQAILHELFLMGALLPFLKNCRDLGRRARLRRRGHPQSSRSSLDGAGAADADEGASLLGDLAEWVSQWLTLGDVRSLLYQYGMNLEPEHSASTYGDALASGYASDGAKKSAGELSAAGSLNEPERVLVFLHGLKAILRQVPERLFPDGDHKLNADQVLASLLDTMILGDADESPQSPT</sequence>
<dbReference type="InterPro" id="IPR010812">
    <property type="entry name" value="HrpJ-like"/>
</dbReference>
<accession>A0ABU3KTH5</accession>
<gene>
    <name evidence="3" type="ORF">RAE19_19000</name>
</gene>
<keyword evidence="4" id="KW-1185">Reference proteome</keyword>
<evidence type="ECO:0000313" key="3">
    <source>
        <dbReference type="EMBL" id="MDT7520732.1"/>
    </source>
</evidence>
<dbReference type="SUPFAM" id="SSF140591">
    <property type="entry name" value="Type III secretion system domain"/>
    <property type="match status" value="2"/>
</dbReference>
<comment type="caution">
    <text evidence="3">The sequence shown here is derived from an EMBL/GenBank/DDBJ whole genome shotgun (WGS) entry which is preliminary data.</text>
</comment>
<feature type="region of interest" description="Disordered" evidence="1">
    <location>
        <begin position="225"/>
        <end position="244"/>
    </location>
</feature>
<protein>
    <submittedName>
        <fullName evidence="3">HrpJ domain-containing protein</fullName>
    </submittedName>
</protein>
<feature type="compositionally biased region" description="Low complexity" evidence="1">
    <location>
        <begin position="235"/>
        <end position="244"/>
    </location>
</feature>